<dbReference type="GO" id="GO:0004930">
    <property type="term" value="F:G protein-coupled receptor activity"/>
    <property type="evidence" value="ECO:0007669"/>
    <property type="project" value="InterPro"/>
</dbReference>
<dbReference type="GO" id="GO:0007189">
    <property type="term" value="P:adenylate cyclase-activating G protein-coupled receptor signaling pathway"/>
    <property type="evidence" value="ECO:0007669"/>
    <property type="project" value="TreeGrafter"/>
</dbReference>
<evidence type="ECO:0000256" key="5">
    <source>
        <dbReference type="ARBA" id="ARBA00023157"/>
    </source>
</evidence>
<evidence type="ECO:0000256" key="1">
    <source>
        <dbReference type="ARBA" id="ARBA00004141"/>
    </source>
</evidence>
<feature type="chain" id="PRO_5017181583" description="Adhesion G protein-coupled receptor G3" evidence="7">
    <location>
        <begin position="21"/>
        <end position="497"/>
    </location>
</feature>
<feature type="signal peptide" evidence="7">
    <location>
        <begin position="1"/>
        <end position="20"/>
    </location>
</feature>
<dbReference type="PROSITE" id="PS50261">
    <property type="entry name" value="G_PROTEIN_RECEP_F2_4"/>
    <property type="match status" value="1"/>
</dbReference>
<name>A0A3B4EE55_PYGNA</name>
<dbReference type="OrthoDB" id="6134459at2759"/>
<dbReference type="Pfam" id="PF01825">
    <property type="entry name" value="GPS"/>
    <property type="match status" value="1"/>
</dbReference>
<evidence type="ECO:0000256" key="7">
    <source>
        <dbReference type="SAM" id="SignalP"/>
    </source>
</evidence>
<reference evidence="10" key="2">
    <citation type="submission" date="2025-08" db="UniProtKB">
        <authorList>
            <consortium name="Ensembl"/>
        </authorList>
    </citation>
    <scope>IDENTIFICATION</scope>
</reference>
<keyword evidence="5" id="KW-1015">Disulfide bond</keyword>
<keyword evidence="7" id="KW-0732">Signal</keyword>
<dbReference type="OMA" id="TLFKGPQ"/>
<dbReference type="InterPro" id="IPR017981">
    <property type="entry name" value="GPCR_2-like_7TM"/>
</dbReference>
<keyword evidence="3 6" id="KW-1133">Transmembrane helix</keyword>
<dbReference type="SMART" id="SM00303">
    <property type="entry name" value="GPS"/>
    <property type="match status" value="1"/>
</dbReference>
<keyword evidence="11" id="KW-1185">Reference proteome</keyword>
<dbReference type="GO" id="GO:0005886">
    <property type="term" value="C:plasma membrane"/>
    <property type="evidence" value="ECO:0007669"/>
    <property type="project" value="TreeGrafter"/>
</dbReference>
<comment type="subcellular location">
    <subcellularLocation>
        <location evidence="1">Membrane</location>
        <topology evidence="1">Multi-pass membrane protein</topology>
    </subcellularLocation>
</comment>
<organism evidence="10 11">
    <name type="scientific">Pygocentrus nattereri</name>
    <name type="common">Red-bellied piranha</name>
    <dbReference type="NCBI Taxonomy" id="42514"/>
    <lineage>
        <taxon>Eukaryota</taxon>
        <taxon>Metazoa</taxon>
        <taxon>Chordata</taxon>
        <taxon>Craniata</taxon>
        <taxon>Vertebrata</taxon>
        <taxon>Euteleostomi</taxon>
        <taxon>Actinopterygii</taxon>
        <taxon>Neopterygii</taxon>
        <taxon>Teleostei</taxon>
        <taxon>Ostariophysi</taxon>
        <taxon>Characiformes</taxon>
        <taxon>Characoidei</taxon>
        <taxon>Pygocentrus</taxon>
    </lineage>
</organism>
<gene>
    <name evidence="10" type="primary">ADGRG3</name>
</gene>
<dbReference type="PANTHER" id="PTHR12011:SF285">
    <property type="entry name" value="ADHESION G PROTEIN-COUPLED RECEPTOR G3"/>
    <property type="match status" value="1"/>
</dbReference>
<dbReference type="Pfam" id="PF00002">
    <property type="entry name" value="7tm_2"/>
    <property type="match status" value="1"/>
</dbReference>
<dbReference type="STRING" id="42514.ENSPNAP00000033579"/>
<dbReference type="GO" id="GO:0007166">
    <property type="term" value="P:cell surface receptor signaling pathway"/>
    <property type="evidence" value="ECO:0007669"/>
    <property type="project" value="InterPro"/>
</dbReference>
<feature type="transmembrane region" description="Helical" evidence="6">
    <location>
        <begin position="454"/>
        <end position="475"/>
    </location>
</feature>
<feature type="domain" description="GAIN-B" evidence="8">
    <location>
        <begin position="68"/>
        <end position="215"/>
    </location>
</feature>
<protein>
    <recommendedName>
        <fullName evidence="12">Adhesion G protein-coupled receptor G3</fullName>
    </recommendedName>
</protein>
<accession>A0A3B4EE55</accession>
<dbReference type="Gene3D" id="2.60.220.50">
    <property type="match status" value="1"/>
</dbReference>
<feature type="transmembrane region" description="Helical" evidence="6">
    <location>
        <begin position="292"/>
        <end position="317"/>
    </location>
</feature>
<dbReference type="PRINTS" id="PR00249">
    <property type="entry name" value="GPCRSECRETIN"/>
</dbReference>
<dbReference type="Ensembl" id="ENSPNAT00000024589.2">
    <property type="protein sequence ID" value="ENSPNAP00000033579.1"/>
    <property type="gene ID" value="ENSPNAG00000022293.2"/>
</dbReference>
<evidence type="ECO:0000256" key="2">
    <source>
        <dbReference type="ARBA" id="ARBA00022692"/>
    </source>
</evidence>
<keyword evidence="4 6" id="KW-0472">Membrane</keyword>
<evidence type="ECO:0000256" key="6">
    <source>
        <dbReference type="SAM" id="Phobius"/>
    </source>
</evidence>
<dbReference type="Gene3D" id="1.20.1070.10">
    <property type="entry name" value="Rhodopsin 7-helix transmembrane proteins"/>
    <property type="match status" value="1"/>
</dbReference>
<dbReference type="InterPro" id="IPR057244">
    <property type="entry name" value="GAIN_B"/>
</dbReference>
<reference evidence="10" key="3">
    <citation type="submission" date="2025-09" db="UniProtKB">
        <authorList>
            <consortium name="Ensembl"/>
        </authorList>
    </citation>
    <scope>IDENTIFICATION</scope>
</reference>
<feature type="transmembrane region" description="Helical" evidence="6">
    <location>
        <begin position="329"/>
        <end position="352"/>
    </location>
</feature>
<sequence>MGRCGLFAVFILSSVALTEGDPSSNGSRIFCYKVPRHCQENESNIPRCIEKQMRNCRFSLPRTKNPDFYLQTVNSSYEVTVDTVYGHVIHIPSEAVLKSSGEQLGNGHELHVTVSVLNRSLFEAQSDEGSPHEQVLGVWLGNQDVHDLSHPVRMVFVNVHQNGRGKCVFWKLLTNSEQGSWSTDGCNTIQNNTDFICECSHLSFFAVLISPDVPDPVDVQHLEYISYIGSSLSVVFTVVVIVMYLWHKKPKAGQTLIIHIQLTGSLLLLHLFFLASSVWSSAEWASCWTLGFILHWALLATFTWMAIEGFHLYLLLVRVFNICISRYRLKLSLVGWGVPTATVMICGMAGAYGKYTLMENASRTTSLCWVTTKAARYITVNGYLGLVLLFNAAILGLMVVKMQQLRARKIQAGNRGRRMWKDWASLLGLSCVLGLPWGLAFITHGPQSISLSAIYLFTVLNAFQGFLMFLWFLSITCKSFHEEQRSTKGSSMSNVTS</sequence>
<dbReference type="GeneTree" id="ENSGT00940000166567"/>
<proteinExistence type="predicted"/>
<evidence type="ECO:0000259" key="9">
    <source>
        <dbReference type="PROSITE" id="PS50261"/>
    </source>
</evidence>
<evidence type="ECO:0000256" key="4">
    <source>
        <dbReference type="ARBA" id="ARBA00023136"/>
    </source>
</evidence>
<feature type="domain" description="G-protein coupled receptors family 2 profile 2" evidence="9">
    <location>
        <begin position="222"/>
        <end position="476"/>
    </location>
</feature>
<dbReference type="PROSITE" id="PS50221">
    <property type="entry name" value="GAIN_B"/>
    <property type="match status" value="1"/>
</dbReference>
<feature type="transmembrane region" description="Helical" evidence="6">
    <location>
        <begin position="383"/>
        <end position="402"/>
    </location>
</feature>
<dbReference type="AlphaFoldDB" id="A0A3B4EE55"/>
<dbReference type="InterPro" id="IPR000203">
    <property type="entry name" value="GPS"/>
</dbReference>
<evidence type="ECO:0000256" key="3">
    <source>
        <dbReference type="ARBA" id="ARBA00022989"/>
    </source>
</evidence>
<evidence type="ECO:0000259" key="8">
    <source>
        <dbReference type="PROSITE" id="PS50221"/>
    </source>
</evidence>
<feature type="transmembrane region" description="Helical" evidence="6">
    <location>
        <begin position="258"/>
        <end position="280"/>
    </location>
</feature>
<feature type="transmembrane region" description="Helical" evidence="6">
    <location>
        <begin position="423"/>
        <end position="442"/>
    </location>
</feature>
<dbReference type="PANTHER" id="PTHR12011">
    <property type="entry name" value="ADHESION G-PROTEIN COUPLED RECEPTOR"/>
    <property type="match status" value="1"/>
</dbReference>
<evidence type="ECO:0000313" key="10">
    <source>
        <dbReference type="Ensembl" id="ENSPNAP00000033579.1"/>
    </source>
</evidence>
<dbReference type="InterPro" id="IPR046338">
    <property type="entry name" value="GAIN_dom_sf"/>
</dbReference>
<evidence type="ECO:0000313" key="11">
    <source>
        <dbReference type="Proteomes" id="UP001501920"/>
    </source>
</evidence>
<evidence type="ECO:0008006" key="12">
    <source>
        <dbReference type="Google" id="ProtNLM"/>
    </source>
</evidence>
<keyword evidence="2 6" id="KW-0812">Transmembrane</keyword>
<feature type="transmembrane region" description="Helical" evidence="6">
    <location>
        <begin position="224"/>
        <end position="246"/>
    </location>
</feature>
<reference evidence="10 11" key="1">
    <citation type="submission" date="2020-10" db="EMBL/GenBank/DDBJ databases">
        <title>Pygocentrus nattereri (red-bellied piranha) genome, fPygNat1, primary haplotype.</title>
        <authorList>
            <person name="Myers G."/>
            <person name="Meyer A."/>
            <person name="Karagic N."/>
            <person name="Pippel M."/>
            <person name="Winkler S."/>
            <person name="Tracey A."/>
            <person name="Wood J."/>
            <person name="Formenti G."/>
            <person name="Howe K."/>
            <person name="Fedrigo O."/>
            <person name="Jarvis E.D."/>
        </authorList>
    </citation>
    <scope>NUCLEOTIDE SEQUENCE [LARGE SCALE GENOMIC DNA]</scope>
</reference>
<dbReference type="Proteomes" id="UP001501920">
    <property type="component" value="Chromosome 15"/>
</dbReference>
<dbReference type="InterPro" id="IPR000832">
    <property type="entry name" value="GPCR_2_secretin-like"/>
</dbReference>